<dbReference type="GO" id="GO:0004568">
    <property type="term" value="F:chitinase activity"/>
    <property type="evidence" value="ECO:0007669"/>
    <property type="project" value="InterPro"/>
</dbReference>
<dbReference type="AlphaFoldDB" id="A0A023WVH0"/>
<dbReference type="GO" id="GO:0016998">
    <property type="term" value="P:cell wall macromolecule catabolic process"/>
    <property type="evidence" value="ECO:0007669"/>
    <property type="project" value="InterPro"/>
</dbReference>
<dbReference type="InterPro" id="IPR023346">
    <property type="entry name" value="Lysozyme-like_dom_sf"/>
</dbReference>
<reference evidence="2 3" key="1">
    <citation type="submission" date="2014-03" db="EMBL/GenBank/DDBJ databases">
        <title>Complete genome sequence of Pseudomonas stutzeri 19SMN4.</title>
        <authorList>
            <person name="Brunet-Galmes I."/>
            <person name="Nogales B."/>
            <person name="Busquets A."/>
            <person name="Pena A."/>
            <person name="Gomila M."/>
            <person name="Garcia-Valdes E."/>
            <person name="Lalucat J."/>
            <person name="Bennasar A."/>
            <person name="Bosch R."/>
        </authorList>
    </citation>
    <scope>NUCLEOTIDE SEQUENCE [LARGE SCALE GENOMIC DNA]</scope>
    <source>
        <strain evidence="2 3">19SMN4</strain>
    </source>
</reference>
<dbReference type="GO" id="GO:0006032">
    <property type="term" value="P:chitin catabolic process"/>
    <property type="evidence" value="ECO:0007669"/>
    <property type="project" value="InterPro"/>
</dbReference>
<evidence type="ECO:0000313" key="2">
    <source>
        <dbReference type="EMBL" id="AHY43814.1"/>
    </source>
</evidence>
<dbReference type="Gene3D" id="1.10.530.10">
    <property type="match status" value="1"/>
</dbReference>
<dbReference type="Pfam" id="PF00182">
    <property type="entry name" value="Glyco_hydro_19"/>
    <property type="match status" value="1"/>
</dbReference>
<dbReference type="SUPFAM" id="SSF53955">
    <property type="entry name" value="Lysozyme-like"/>
    <property type="match status" value="1"/>
</dbReference>
<protein>
    <submittedName>
        <fullName evidence="2">Glycoside hydrolase family 19</fullName>
    </submittedName>
</protein>
<feature type="domain" description="Glycoside hydrolase family 19 catalytic" evidence="1">
    <location>
        <begin position="114"/>
        <end position="167"/>
    </location>
</feature>
<dbReference type="InterPro" id="IPR052354">
    <property type="entry name" value="Cell_Wall_Dynamics_Protein"/>
</dbReference>
<name>A0A023WVH0_STUST</name>
<keyword evidence="2" id="KW-0378">Hydrolase</keyword>
<gene>
    <name evidence="2" type="ORF">UIB01_15525</name>
</gene>
<dbReference type="PANTHER" id="PTHR34408">
    <property type="entry name" value="FAMILY PROTEIN, PUTATIVE-RELATED"/>
    <property type="match status" value="1"/>
</dbReference>
<accession>A0A023WVH0</accession>
<evidence type="ECO:0000313" key="3">
    <source>
        <dbReference type="Proteomes" id="UP000025238"/>
    </source>
</evidence>
<sequence length="209" mass="23084">MTVQQLLHILPTARPVAGVFVPALNRAMNRYEIESPMRRAAFLAQVGHESGHLRRLVENLNYSASGLASSWPTRFLAPDGQPNALAQRLERQPERIANHVYANRLGNGTVESGDGWRFRGRGLIQLTGRANYRACGEALGADLLASPELLEQPEWAAKSAAWFWFANGLNALADGDRFLDITRRINGGANGITERRLLWGKAREVLGCN</sequence>
<dbReference type="KEGG" id="pstu:UIB01_15525"/>
<evidence type="ECO:0000259" key="1">
    <source>
        <dbReference type="Pfam" id="PF00182"/>
    </source>
</evidence>
<organism evidence="2 3">
    <name type="scientific">Stutzerimonas stutzeri</name>
    <name type="common">Pseudomonas stutzeri</name>
    <dbReference type="NCBI Taxonomy" id="316"/>
    <lineage>
        <taxon>Bacteria</taxon>
        <taxon>Pseudomonadati</taxon>
        <taxon>Pseudomonadota</taxon>
        <taxon>Gammaproteobacteria</taxon>
        <taxon>Pseudomonadales</taxon>
        <taxon>Pseudomonadaceae</taxon>
        <taxon>Stutzerimonas</taxon>
    </lineage>
</organism>
<dbReference type="Proteomes" id="UP000025238">
    <property type="component" value="Chromosome"/>
</dbReference>
<dbReference type="EMBL" id="CP007509">
    <property type="protein sequence ID" value="AHY43814.1"/>
    <property type="molecule type" value="Genomic_DNA"/>
</dbReference>
<proteinExistence type="predicted"/>
<dbReference type="InterPro" id="IPR000726">
    <property type="entry name" value="Glyco_hydro_19_cat"/>
</dbReference>
<dbReference type="PANTHER" id="PTHR34408:SF1">
    <property type="entry name" value="GLYCOSYL HYDROLASE FAMILY 19 DOMAIN-CONTAINING PROTEIN HI_1415"/>
    <property type="match status" value="1"/>
</dbReference>
<dbReference type="PATRIC" id="fig|316.97.peg.3104"/>